<dbReference type="EMBL" id="UXUI01000258">
    <property type="protein sequence ID" value="VDD85140.1"/>
    <property type="molecule type" value="Genomic_DNA"/>
</dbReference>
<dbReference type="GO" id="GO:0000139">
    <property type="term" value="C:Golgi membrane"/>
    <property type="evidence" value="ECO:0007669"/>
    <property type="project" value="UniProtKB-SubCell"/>
</dbReference>
<dbReference type="STRING" id="51028.A0A0N4UT68"/>
<evidence type="ECO:0000259" key="16">
    <source>
        <dbReference type="SMART" id="SM00458"/>
    </source>
</evidence>
<sequence length="643" mass="73728">MAKGIAGLQKSALSPCLACCELLCSGRRQHRNFILNMLSIVGAYWIISTLLSLNSTQSKIATEPINVLMRNVKGVDPAAASEALVRQRRDEERQPEKKVEEVEVKKPDKPKQLSIYDKNSPIYRQGDPNQAGEFGRAVRIDKEKLSPEERQKYDEGFKRNSFNEYASNMISIHRSLPNNTDVLCKNATYPTNLPDTSVIICFHNEAWSVLLRTVHSVLERTPDELLKEIILVDDFSDMDHLKKPLEDYMRQFDKVHIIRMEARVGLIRARLRGASAAVGNVLTYLDSHCECMEGWIQPLLSRIAENSTNVVTPVIDTIDLETLQFHLSGHNRMSVGGFNWGLVFNWHVLPDRDQKKRKTRIEPIPSPTMAGGLFSIDRKYFEKLGGYDPGFDIWGGENLEISFKIWMCGGRLEIVPCSHVGHIFRKKSPYKWRTGVNVLQRNNVRLAEVWLDDFKHIYYQRINNKLGDYGDVSERKKLRERLQCHSFKWYLDNIFPDLFLPSDALASGEIRNHGNSRYCVDHEVGRNAVNDPVIPYPCHLQGGNQFWMLSKGGEIRRDEYCLDYTGRGAPVTFECHGSRGNQLWEYNHTTGRLFHPVSNKCLELSDDNKSLVMNSCDGANERQSWVFQNYNVTRTTSVKELEK</sequence>
<evidence type="ECO:0000256" key="14">
    <source>
        <dbReference type="RuleBase" id="RU361242"/>
    </source>
</evidence>
<keyword evidence="7" id="KW-0735">Signal-anchor</keyword>
<dbReference type="PANTHER" id="PTHR11675:SF131">
    <property type="entry name" value="POLYPEPTIDE N-ACETYLGALACTOSAMINYLTRANSFERASE 9-RELATED"/>
    <property type="match status" value="1"/>
</dbReference>
<comment type="similarity">
    <text evidence="4 14">Belongs to the glycosyltransferase 2 family. GalNAc-T subfamily.</text>
</comment>
<name>A0A0N4UT68_ENTVE</name>
<dbReference type="GO" id="GO:0030246">
    <property type="term" value="F:carbohydrate binding"/>
    <property type="evidence" value="ECO:0007669"/>
    <property type="project" value="UniProtKB-KW"/>
</dbReference>
<evidence type="ECO:0000256" key="1">
    <source>
        <dbReference type="ARBA" id="ARBA00001936"/>
    </source>
</evidence>
<proteinExistence type="inferred from homology"/>
<evidence type="ECO:0000256" key="5">
    <source>
        <dbReference type="ARBA" id="ARBA00022692"/>
    </source>
</evidence>
<dbReference type="UniPathway" id="UPA00378"/>
<dbReference type="InterPro" id="IPR029044">
    <property type="entry name" value="Nucleotide-diphossugar_trans"/>
</dbReference>
<dbReference type="GO" id="GO:0006493">
    <property type="term" value="P:protein O-linked glycosylation"/>
    <property type="evidence" value="ECO:0007669"/>
    <property type="project" value="TreeGrafter"/>
</dbReference>
<accession>A0A0N4UT68</accession>
<keyword evidence="9 14" id="KW-0333">Golgi apparatus</keyword>
<gene>
    <name evidence="17" type="ORF">EVEC_LOCUS283</name>
</gene>
<comment type="pathway">
    <text evidence="3 14">Protein modification; protein glycosylation.</text>
</comment>
<evidence type="ECO:0000256" key="8">
    <source>
        <dbReference type="ARBA" id="ARBA00022989"/>
    </source>
</evidence>
<keyword evidence="13 14" id="KW-0464">Manganese</keyword>
<dbReference type="Gene3D" id="3.90.550.10">
    <property type="entry name" value="Spore Coat Polysaccharide Biosynthesis Protein SpsA, Chain A"/>
    <property type="match status" value="1"/>
</dbReference>
<keyword evidence="6 14" id="KW-0430">Lectin</keyword>
<evidence type="ECO:0000313" key="18">
    <source>
        <dbReference type="Proteomes" id="UP000274131"/>
    </source>
</evidence>
<dbReference type="PANTHER" id="PTHR11675">
    <property type="entry name" value="N-ACETYLGALACTOSAMINYLTRANSFERASE"/>
    <property type="match status" value="1"/>
</dbReference>
<evidence type="ECO:0000256" key="6">
    <source>
        <dbReference type="ARBA" id="ARBA00022734"/>
    </source>
</evidence>
<evidence type="ECO:0000256" key="2">
    <source>
        <dbReference type="ARBA" id="ARBA00004323"/>
    </source>
</evidence>
<evidence type="ECO:0000256" key="13">
    <source>
        <dbReference type="ARBA" id="ARBA00023211"/>
    </source>
</evidence>
<dbReference type="CDD" id="cd23462">
    <property type="entry name" value="beta-trefoil_Ricin_Pgant9-like"/>
    <property type="match status" value="1"/>
</dbReference>
<reference evidence="19" key="1">
    <citation type="submission" date="2017-02" db="UniProtKB">
        <authorList>
            <consortium name="WormBaseParasite"/>
        </authorList>
    </citation>
    <scope>IDENTIFICATION</scope>
</reference>
<keyword evidence="18" id="KW-1185">Reference proteome</keyword>
<dbReference type="Pfam" id="PF00535">
    <property type="entry name" value="Glycos_transf_2"/>
    <property type="match status" value="1"/>
</dbReference>
<dbReference type="Gene3D" id="2.80.10.50">
    <property type="match status" value="1"/>
</dbReference>
<feature type="domain" description="Ricin B lectin" evidence="16">
    <location>
        <begin position="506"/>
        <end position="628"/>
    </location>
</feature>
<dbReference type="SUPFAM" id="SSF50370">
    <property type="entry name" value="Ricin B-like lectins"/>
    <property type="match status" value="1"/>
</dbReference>
<keyword evidence="14" id="KW-0808">Transferase</keyword>
<dbReference type="CDD" id="cd02510">
    <property type="entry name" value="pp-GalNAc-T"/>
    <property type="match status" value="1"/>
</dbReference>
<dbReference type="FunFam" id="3.90.550.10:FF:000053">
    <property type="entry name" value="Polypeptide N-acetylgalactosaminyltransferase"/>
    <property type="match status" value="1"/>
</dbReference>
<dbReference type="SMART" id="SM00458">
    <property type="entry name" value="RICIN"/>
    <property type="match status" value="1"/>
</dbReference>
<evidence type="ECO:0000313" key="19">
    <source>
        <dbReference type="WBParaSite" id="EVEC_0000042701-mRNA-1"/>
    </source>
</evidence>
<evidence type="ECO:0000256" key="12">
    <source>
        <dbReference type="ARBA" id="ARBA00023180"/>
    </source>
</evidence>
<protein>
    <recommendedName>
        <fullName evidence="14">Polypeptide N-acetylgalactosaminyltransferase</fullName>
        <ecNumber evidence="14">2.4.1.-</ecNumber>
    </recommendedName>
    <alternativeName>
        <fullName evidence="14">Protein-UDP acetylgalactosaminyltransferase</fullName>
    </alternativeName>
</protein>
<evidence type="ECO:0000256" key="11">
    <source>
        <dbReference type="ARBA" id="ARBA00023157"/>
    </source>
</evidence>
<feature type="region of interest" description="Disordered" evidence="15">
    <location>
        <begin position="84"/>
        <end position="131"/>
    </location>
</feature>
<dbReference type="AlphaFoldDB" id="A0A0N4UT68"/>
<evidence type="ECO:0000256" key="15">
    <source>
        <dbReference type="SAM" id="MobiDB-lite"/>
    </source>
</evidence>
<dbReference type="SUPFAM" id="SSF53448">
    <property type="entry name" value="Nucleotide-diphospho-sugar transferases"/>
    <property type="match status" value="1"/>
</dbReference>
<dbReference type="OrthoDB" id="6119243at2759"/>
<dbReference type="InterPro" id="IPR045885">
    <property type="entry name" value="GalNAc-T"/>
</dbReference>
<keyword evidence="10 14" id="KW-0472">Membrane</keyword>
<reference evidence="17 18" key="2">
    <citation type="submission" date="2018-10" db="EMBL/GenBank/DDBJ databases">
        <authorList>
            <consortium name="Pathogen Informatics"/>
        </authorList>
    </citation>
    <scope>NUCLEOTIDE SEQUENCE [LARGE SCALE GENOMIC DNA]</scope>
</reference>
<keyword evidence="12" id="KW-0325">Glycoprotein</keyword>
<dbReference type="InterPro" id="IPR001173">
    <property type="entry name" value="Glyco_trans_2-like"/>
</dbReference>
<dbReference type="GO" id="GO:0004653">
    <property type="term" value="F:polypeptide N-acetylgalactosaminyltransferase activity"/>
    <property type="evidence" value="ECO:0007669"/>
    <property type="project" value="TreeGrafter"/>
</dbReference>
<dbReference type="PROSITE" id="PS50231">
    <property type="entry name" value="RICIN_B_LECTIN"/>
    <property type="match status" value="1"/>
</dbReference>
<organism evidence="19">
    <name type="scientific">Enterobius vermicularis</name>
    <name type="common">Human pinworm</name>
    <dbReference type="NCBI Taxonomy" id="51028"/>
    <lineage>
        <taxon>Eukaryota</taxon>
        <taxon>Metazoa</taxon>
        <taxon>Ecdysozoa</taxon>
        <taxon>Nematoda</taxon>
        <taxon>Chromadorea</taxon>
        <taxon>Rhabditida</taxon>
        <taxon>Spirurina</taxon>
        <taxon>Oxyuridomorpha</taxon>
        <taxon>Oxyuroidea</taxon>
        <taxon>Oxyuridae</taxon>
        <taxon>Enterobius</taxon>
    </lineage>
</organism>
<evidence type="ECO:0000256" key="9">
    <source>
        <dbReference type="ARBA" id="ARBA00023034"/>
    </source>
</evidence>
<comment type="cofactor">
    <cofactor evidence="1 14">
        <name>Mn(2+)</name>
        <dbReference type="ChEBI" id="CHEBI:29035"/>
    </cofactor>
</comment>
<keyword evidence="5 14" id="KW-0812">Transmembrane</keyword>
<dbReference type="InterPro" id="IPR000772">
    <property type="entry name" value="Ricin_B_lectin"/>
</dbReference>
<evidence type="ECO:0000256" key="3">
    <source>
        <dbReference type="ARBA" id="ARBA00004922"/>
    </source>
</evidence>
<feature type="transmembrane region" description="Helical" evidence="14">
    <location>
        <begin position="33"/>
        <end position="53"/>
    </location>
</feature>
<dbReference type="EC" id="2.4.1.-" evidence="14"/>
<evidence type="ECO:0000313" key="17">
    <source>
        <dbReference type="EMBL" id="VDD85140.1"/>
    </source>
</evidence>
<evidence type="ECO:0000256" key="10">
    <source>
        <dbReference type="ARBA" id="ARBA00023136"/>
    </source>
</evidence>
<keyword evidence="14" id="KW-0328">Glycosyltransferase</keyword>
<dbReference type="WBParaSite" id="EVEC_0000042701-mRNA-1">
    <property type="protein sequence ID" value="EVEC_0000042701-mRNA-1"/>
    <property type="gene ID" value="EVEC_0000042701"/>
</dbReference>
<evidence type="ECO:0000256" key="4">
    <source>
        <dbReference type="ARBA" id="ARBA00005680"/>
    </source>
</evidence>
<feature type="compositionally biased region" description="Basic and acidic residues" evidence="15">
    <location>
        <begin position="85"/>
        <end position="111"/>
    </location>
</feature>
<comment type="subcellular location">
    <subcellularLocation>
        <location evidence="2 14">Golgi apparatus membrane</location>
        <topology evidence="2 14">Single-pass type II membrane protein</topology>
    </subcellularLocation>
</comment>
<keyword evidence="11 14" id="KW-1015">Disulfide bond</keyword>
<dbReference type="Pfam" id="PF00652">
    <property type="entry name" value="Ricin_B_lectin"/>
    <property type="match status" value="1"/>
</dbReference>
<dbReference type="InterPro" id="IPR035992">
    <property type="entry name" value="Ricin_B-like_lectins"/>
</dbReference>
<dbReference type="Proteomes" id="UP000274131">
    <property type="component" value="Unassembled WGS sequence"/>
</dbReference>
<keyword evidence="8 14" id="KW-1133">Transmembrane helix</keyword>
<evidence type="ECO:0000256" key="7">
    <source>
        <dbReference type="ARBA" id="ARBA00022968"/>
    </source>
</evidence>